<reference evidence="1" key="1">
    <citation type="journal article" date="2021" name="bioRxiv">
        <title>Whole Genome Assembly and Annotation of Northern Wild Rice, Zizania palustris L., Supports a Whole Genome Duplication in the Zizania Genus.</title>
        <authorList>
            <person name="Haas M."/>
            <person name="Kono T."/>
            <person name="Macchietto M."/>
            <person name="Millas R."/>
            <person name="McGilp L."/>
            <person name="Shao M."/>
            <person name="Duquette J."/>
            <person name="Hirsch C.N."/>
            <person name="Kimball J."/>
        </authorList>
    </citation>
    <scope>NUCLEOTIDE SEQUENCE</scope>
    <source>
        <tissue evidence="1">Fresh leaf tissue</tissue>
    </source>
</reference>
<dbReference type="Proteomes" id="UP000729402">
    <property type="component" value="Unassembled WGS sequence"/>
</dbReference>
<dbReference type="AlphaFoldDB" id="A0A8J5SD85"/>
<sequence length="136" mass="15648">MFFRKRRIEVSPYRVSVSTYLGYIANHHSTKTERVMPTFENMNRKDTISMSPTHFQHPEHRSSTNMNVKPQFYATSGLASCLGLEHLHMLAWSKVMSLAATSFSRTGAKFNSSHLQISNYTRQNYSYAAITPKHTQ</sequence>
<evidence type="ECO:0000313" key="2">
    <source>
        <dbReference type="Proteomes" id="UP000729402"/>
    </source>
</evidence>
<organism evidence="1 2">
    <name type="scientific">Zizania palustris</name>
    <name type="common">Northern wild rice</name>
    <dbReference type="NCBI Taxonomy" id="103762"/>
    <lineage>
        <taxon>Eukaryota</taxon>
        <taxon>Viridiplantae</taxon>
        <taxon>Streptophyta</taxon>
        <taxon>Embryophyta</taxon>
        <taxon>Tracheophyta</taxon>
        <taxon>Spermatophyta</taxon>
        <taxon>Magnoliopsida</taxon>
        <taxon>Liliopsida</taxon>
        <taxon>Poales</taxon>
        <taxon>Poaceae</taxon>
        <taxon>BOP clade</taxon>
        <taxon>Oryzoideae</taxon>
        <taxon>Oryzeae</taxon>
        <taxon>Zizaniinae</taxon>
        <taxon>Zizania</taxon>
    </lineage>
</organism>
<reference evidence="1" key="2">
    <citation type="submission" date="2021-02" db="EMBL/GenBank/DDBJ databases">
        <authorList>
            <person name="Kimball J.A."/>
            <person name="Haas M.W."/>
            <person name="Macchietto M."/>
            <person name="Kono T."/>
            <person name="Duquette J."/>
            <person name="Shao M."/>
        </authorList>
    </citation>
    <scope>NUCLEOTIDE SEQUENCE</scope>
    <source>
        <tissue evidence="1">Fresh leaf tissue</tissue>
    </source>
</reference>
<dbReference type="EMBL" id="JAAALK010000288">
    <property type="protein sequence ID" value="KAG8055371.1"/>
    <property type="molecule type" value="Genomic_DNA"/>
</dbReference>
<keyword evidence="2" id="KW-1185">Reference proteome</keyword>
<gene>
    <name evidence="1" type="ORF">GUJ93_ZPchr0001g30795</name>
</gene>
<evidence type="ECO:0000313" key="1">
    <source>
        <dbReference type="EMBL" id="KAG8055371.1"/>
    </source>
</evidence>
<comment type="caution">
    <text evidence="1">The sequence shown here is derived from an EMBL/GenBank/DDBJ whole genome shotgun (WGS) entry which is preliminary data.</text>
</comment>
<proteinExistence type="predicted"/>
<protein>
    <submittedName>
        <fullName evidence="1">Uncharacterized protein</fullName>
    </submittedName>
</protein>
<name>A0A8J5SD85_ZIZPA</name>
<accession>A0A8J5SD85</accession>